<dbReference type="AlphaFoldDB" id="B1ZVB9"/>
<dbReference type="EMBL" id="CP001032">
    <property type="protein sequence ID" value="ACB76786.1"/>
    <property type="molecule type" value="Genomic_DNA"/>
</dbReference>
<dbReference type="InterPro" id="IPR036291">
    <property type="entry name" value="NAD(P)-bd_dom_sf"/>
</dbReference>
<gene>
    <name evidence="3" type="ordered locus">Oter_3509</name>
</gene>
<dbReference type="STRING" id="452637.Oter_3509"/>
<feature type="domain" description="Gfo/Idh/MocA-like oxidoreductase N-terminal" evidence="1">
    <location>
        <begin position="45"/>
        <end position="168"/>
    </location>
</feature>
<dbReference type="RefSeq" id="WP_012376315.1">
    <property type="nucleotide sequence ID" value="NC_010571.1"/>
</dbReference>
<feature type="domain" description="Gfo/Idh/MocA-like oxidoreductase bacterial type C-terminal" evidence="2">
    <location>
        <begin position="210"/>
        <end position="433"/>
    </location>
</feature>
<evidence type="ECO:0000259" key="2">
    <source>
        <dbReference type="Pfam" id="PF19051"/>
    </source>
</evidence>
<keyword evidence="4" id="KW-1185">Reference proteome</keyword>
<dbReference type="PANTHER" id="PTHR43818">
    <property type="entry name" value="BCDNA.GH03377"/>
    <property type="match status" value="1"/>
</dbReference>
<dbReference type="PANTHER" id="PTHR43818:SF5">
    <property type="entry name" value="OXIDOREDUCTASE FAMILY PROTEIN"/>
    <property type="match status" value="1"/>
</dbReference>
<dbReference type="Gene3D" id="3.40.50.720">
    <property type="entry name" value="NAD(P)-binding Rossmann-like Domain"/>
    <property type="match status" value="1"/>
</dbReference>
<evidence type="ECO:0000313" key="3">
    <source>
        <dbReference type="EMBL" id="ACB76786.1"/>
    </source>
</evidence>
<sequence length="436" mass="48009">MRTPAVPLSRREFLKRAMAAGAVATMPGVLSSRLFGATAPSNQIAVGVIGTGNIAQGHIDTLLGFPEVRIAALCDVDRVRLEATAAKVNAFYGDNGCRMFGDFRELAARADLDAVWVCTPDNWHALNAIEAIRQGKDVYVEKPLTLTIREGRELVNAARKHGRVIQTGTQQRSTRRFHDAAEFIRNGGLGRLERIEVLIPANNKFTGATWEPEPVPAGLDWDLWLGPAPWTPFNRQGCHYNFRFILDYAAGQVTNWGAHYIDIAQWALGMDDSGPVEIEGQGEFPTSGLFTTATKVDFTCRYANGVPLRCRTRYDGVFDGNVRFFGERGWIDVSRSTSTASDPALLKAAAAREGAIKLPTSDNHHDNFLQCLRSRARPISDVETGHRGTTVCNLGNIAMLLGRKLRWDPAREAFIDDLVANRMCARSMRGPWGLGI</sequence>
<dbReference type="Pfam" id="PF01408">
    <property type="entry name" value="GFO_IDH_MocA"/>
    <property type="match status" value="1"/>
</dbReference>
<dbReference type="GO" id="GO:0000166">
    <property type="term" value="F:nucleotide binding"/>
    <property type="evidence" value="ECO:0007669"/>
    <property type="project" value="InterPro"/>
</dbReference>
<proteinExistence type="predicted"/>
<organism evidence="3 4">
    <name type="scientific">Opitutus terrae (strain DSM 11246 / JCM 15787 / PB90-1)</name>
    <dbReference type="NCBI Taxonomy" id="452637"/>
    <lineage>
        <taxon>Bacteria</taxon>
        <taxon>Pseudomonadati</taxon>
        <taxon>Verrucomicrobiota</taxon>
        <taxon>Opitutia</taxon>
        <taxon>Opitutales</taxon>
        <taxon>Opitutaceae</taxon>
        <taxon>Opitutus</taxon>
    </lineage>
</organism>
<dbReference type="SUPFAM" id="SSF55347">
    <property type="entry name" value="Glyceraldehyde-3-phosphate dehydrogenase-like, C-terminal domain"/>
    <property type="match status" value="1"/>
</dbReference>
<dbReference type="HOGENOM" id="CLU_023194_24_0_0"/>
<dbReference type="PROSITE" id="PS51318">
    <property type="entry name" value="TAT"/>
    <property type="match status" value="1"/>
</dbReference>
<dbReference type="eggNOG" id="COG0673">
    <property type="taxonomic scope" value="Bacteria"/>
</dbReference>
<protein>
    <submittedName>
        <fullName evidence="3">Oxidoreductase domain protein</fullName>
    </submittedName>
</protein>
<dbReference type="InterPro" id="IPR043906">
    <property type="entry name" value="Gfo/Idh/MocA_OxRdtase_bact_C"/>
</dbReference>
<reference evidence="3 4" key="1">
    <citation type="journal article" date="2011" name="J. Bacteriol.">
        <title>Genome sequence of the verrucomicrobium Opitutus terrae PB90-1, an abundant inhabitant of rice paddy soil ecosystems.</title>
        <authorList>
            <person name="van Passel M.W."/>
            <person name="Kant R."/>
            <person name="Palva A."/>
            <person name="Copeland A."/>
            <person name="Lucas S."/>
            <person name="Lapidus A."/>
            <person name="Glavina del Rio T."/>
            <person name="Pitluck S."/>
            <person name="Goltsman E."/>
            <person name="Clum A."/>
            <person name="Sun H."/>
            <person name="Schmutz J."/>
            <person name="Larimer F.W."/>
            <person name="Land M.L."/>
            <person name="Hauser L."/>
            <person name="Kyrpides N."/>
            <person name="Mikhailova N."/>
            <person name="Richardson P.P."/>
            <person name="Janssen P.H."/>
            <person name="de Vos W.M."/>
            <person name="Smidt H."/>
        </authorList>
    </citation>
    <scope>NUCLEOTIDE SEQUENCE [LARGE SCALE GENOMIC DNA]</scope>
    <source>
        <strain evidence="4">DSM 11246 / JCM 15787 / PB90-1</strain>
    </source>
</reference>
<dbReference type="InterPro" id="IPR006311">
    <property type="entry name" value="TAT_signal"/>
</dbReference>
<dbReference type="OrthoDB" id="9767999at2"/>
<dbReference type="InterPro" id="IPR000683">
    <property type="entry name" value="Gfo/Idh/MocA-like_OxRdtase_N"/>
</dbReference>
<dbReference type="Gene3D" id="3.30.360.10">
    <property type="entry name" value="Dihydrodipicolinate Reductase, domain 2"/>
    <property type="match status" value="1"/>
</dbReference>
<accession>B1ZVB9</accession>
<name>B1ZVB9_OPITP</name>
<dbReference type="Pfam" id="PF19051">
    <property type="entry name" value="GFO_IDH_MocA_C2"/>
    <property type="match status" value="1"/>
</dbReference>
<dbReference type="KEGG" id="ote:Oter_3509"/>
<dbReference type="InterPro" id="IPR050463">
    <property type="entry name" value="Gfo/Idh/MocA_oxidrdct_glycsds"/>
</dbReference>
<dbReference type="Proteomes" id="UP000007013">
    <property type="component" value="Chromosome"/>
</dbReference>
<evidence type="ECO:0000313" key="4">
    <source>
        <dbReference type="Proteomes" id="UP000007013"/>
    </source>
</evidence>
<evidence type="ECO:0000259" key="1">
    <source>
        <dbReference type="Pfam" id="PF01408"/>
    </source>
</evidence>
<dbReference type="SUPFAM" id="SSF51735">
    <property type="entry name" value="NAD(P)-binding Rossmann-fold domains"/>
    <property type="match status" value="1"/>
</dbReference>